<gene>
    <name evidence="1" type="ORF">QYE76_025495</name>
</gene>
<keyword evidence="2" id="KW-1185">Reference proteome</keyword>
<proteinExistence type="predicted"/>
<evidence type="ECO:0000313" key="2">
    <source>
        <dbReference type="Proteomes" id="UP001231189"/>
    </source>
</evidence>
<accession>A0AAD8RIN7</accession>
<dbReference type="Proteomes" id="UP001231189">
    <property type="component" value="Unassembled WGS sequence"/>
</dbReference>
<organism evidence="1 2">
    <name type="scientific">Lolium multiflorum</name>
    <name type="common">Italian ryegrass</name>
    <name type="synonym">Lolium perenne subsp. multiflorum</name>
    <dbReference type="NCBI Taxonomy" id="4521"/>
    <lineage>
        <taxon>Eukaryota</taxon>
        <taxon>Viridiplantae</taxon>
        <taxon>Streptophyta</taxon>
        <taxon>Embryophyta</taxon>
        <taxon>Tracheophyta</taxon>
        <taxon>Spermatophyta</taxon>
        <taxon>Magnoliopsida</taxon>
        <taxon>Liliopsida</taxon>
        <taxon>Poales</taxon>
        <taxon>Poaceae</taxon>
        <taxon>BOP clade</taxon>
        <taxon>Pooideae</taxon>
        <taxon>Poodae</taxon>
        <taxon>Poeae</taxon>
        <taxon>Poeae Chloroplast Group 2 (Poeae type)</taxon>
        <taxon>Loliodinae</taxon>
        <taxon>Loliinae</taxon>
        <taxon>Lolium</taxon>
    </lineage>
</organism>
<evidence type="ECO:0000313" key="1">
    <source>
        <dbReference type="EMBL" id="KAK1619978.1"/>
    </source>
</evidence>
<reference evidence="1" key="1">
    <citation type="submission" date="2023-07" db="EMBL/GenBank/DDBJ databases">
        <title>A chromosome-level genome assembly of Lolium multiflorum.</title>
        <authorList>
            <person name="Chen Y."/>
            <person name="Copetti D."/>
            <person name="Kolliker R."/>
            <person name="Studer B."/>
        </authorList>
    </citation>
    <scope>NUCLEOTIDE SEQUENCE</scope>
    <source>
        <strain evidence="1">02402/16</strain>
        <tissue evidence="1">Leaf</tissue>
    </source>
</reference>
<protein>
    <submittedName>
        <fullName evidence="1">Uncharacterized protein</fullName>
    </submittedName>
</protein>
<comment type="caution">
    <text evidence="1">The sequence shown here is derived from an EMBL/GenBank/DDBJ whole genome shotgun (WGS) entry which is preliminary data.</text>
</comment>
<sequence length="95" mass="10802">MVGYPMMPDFRASGGWRLSAGGIPIPPPPQGDALDVENNVVLATMSEEQRADPHFFPDNYESWREFFWQRYDRELAAYDGPPPPPARNNPAGRRR</sequence>
<dbReference type="EMBL" id="JAUUTY010000006">
    <property type="protein sequence ID" value="KAK1619978.1"/>
    <property type="molecule type" value="Genomic_DNA"/>
</dbReference>
<name>A0AAD8RIN7_LOLMU</name>
<dbReference type="AlphaFoldDB" id="A0AAD8RIN7"/>